<keyword evidence="3" id="KW-0680">Restriction system</keyword>
<dbReference type="InterPro" id="IPR029063">
    <property type="entry name" value="SAM-dependent_MTases_sf"/>
</dbReference>
<dbReference type="Proteomes" id="UP000184363">
    <property type="component" value="Unassembled WGS sequence"/>
</dbReference>
<reference evidence="4 5" key="1">
    <citation type="submission" date="2016-11" db="EMBL/GenBank/DDBJ databases">
        <authorList>
            <person name="Jaros S."/>
            <person name="Januszkiewicz K."/>
            <person name="Wedrychowicz H."/>
        </authorList>
    </citation>
    <scope>NUCLEOTIDE SEQUENCE [LARGE SCALE GENOMIC DNA]</scope>
    <source>
        <strain evidence="4 5">DSM 43832</strain>
    </source>
</reference>
<dbReference type="STRING" id="1848.SAMN05443637_105262"/>
<protein>
    <submittedName>
        <fullName evidence="4">C-5 cytosine-specific DNA methylase</fullName>
    </submittedName>
</protein>
<dbReference type="GO" id="GO:0009307">
    <property type="term" value="P:DNA restriction-modification system"/>
    <property type="evidence" value="ECO:0007669"/>
    <property type="project" value="UniProtKB-KW"/>
</dbReference>
<dbReference type="GO" id="GO:0032259">
    <property type="term" value="P:methylation"/>
    <property type="evidence" value="ECO:0007669"/>
    <property type="project" value="UniProtKB-KW"/>
</dbReference>
<evidence type="ECO:0000256" key="2">
    <source>
        <dbReference type="ARBA" id="ARBA00022679"/>
    </source>
</evidence>
<keyword evidence="2" id="KW-0808">Transferase</keyword>
<name>A0A1M6S1C1_PSETH</name>
<dbReference type="Gene3D" id="3.40.50.150">
    <property type="entry name" value="Vaccinia Virus protein VP39"/>
    <property type="match status" value="1"/>
</dbReference>
<evidence type="ECO:0000256" key="1">
    <source>
        <dbReference type="ARBA" id="ARBA00022603"/>
    </source>
</evidence>
<keyword evidence="1 4" id="KW-0489">Methyltransferase</keyword>
<dbReference type="Pfam" id="PF00145">
    <property type="entry name" value="DNA_methylase"/>
    <property type="match status" value="1"/>
</dbReference>
<sequence>MSLVTKPLTLIDLFAGCGGMTSGFVQQGFEPVFAVEHDLHAAATYGANFGEEHVYWGTSPTCPTTRFQRLTS</sequence>
<evidence type="ECO:0000256" key="3">
    <source>
        <dbReference type="ARBA" id="ARBA00022747"/>
    </source>
</evidence>
<dbReference type="AlphaFoldDB" id="A0A1M6S1C1"/>
<evidence type="ECO:0000313" key="4">
    <source>
        <dbReference type="EMBL" id="SHK38367.1"/>
    </source>
</evidence>
<dbReference type="EMBL" id="FRAP01000005">
    <property type="protein sequence ID" value="SHK38367.1"/>
    <property type="molecule type" value="Genomic_DNA"/>
</dbReference>
<proteinExistence type="predicted"/>
<organism evidence="4 5">
    <name type="scientific">Pseudonocardia thermophila</name>
    <dbReference type="NCBI Taxonomy" id="1848"/>
    <lineage>
        <taxon>Bacteria</taxon>
        <taxon>Bacillati</taxon>
        <taxon>Actinomycetota</taxon>
        <taxon>Actinomycetes</taxon>
        <taxon>Pseudonocardiales</taxon>
        <taxon>Pseudonocardiaceae</taxon>
        <taxon>Pseudonocardia</taxon>
    </lineage>
</organism>
<dbReference type="InterPro" id="IPR001525">
    <property type="entry name" value="C5_MeTfrase"/>
</dbReference>
<accession>A0A1M6S1C1</accession>
<keyword evidence="5" id="KW-1185">Reference proteome</keyword>
<gene>
    <name evidence="4" type="ORF">SAMN05443637_105262</name>
</gene>
<evidence type="ECO:0000313" key="5">
    <source>
        <dbReference type="Proteomes" id="UP000184363"/>
    </source>
</evidence>
<dbReference type="SUPFAM" id="SSF53335">
    <property type="entry name" value="S-adenosyl-L-methionine-dependent methyltransferases"/>
    <property type="match status" value="1"/>
</dbReference>
<dbReference type="GO" id="GO:0008168">
    <property type="term" value="F:methyltransferase activity"/>
    <property type="evidence" value="ECO:0007669"/>
    <property type="project" value="UniProtKB-KW"/>
</dbReference>